<evidence type="ECO:0000256" key="2">
    <source>
        <dbReference type="ARBA" id="ARBA00022777"/>
    </source>
</evidence>
<proteinExistence type="predicted"/>
<dbReference type="InterPro" id="IPR011611">
    <property type="entry name" value="PfkB_dom"/>
</dbReference>
<comment type="caution">
    <text evidence="4">The sequence shown here is derived from an EMBL/GenBank/DDBJ whole genome shotgun (WGS) entry which is preliminary data.</text>
</comment>
<gene>
    <name evidence="4" type="ORF">F7R13_30495</name>
</gene>
<sequence>RVLQAGGARNVLITLGARGVLALTADGAVRHYPAPVVKAVDTTAAGDTFIGGFAARVAAGEAIDAAIRFAQRAAALSVTRAGAQPSIPTLADLAEQG</sequence>
<dbReference type="EMBL" id="VZOL01000806">
    <property type="protein sequence ID" value="KAB0648451.1"/>
    <property type="molecule type" value="Genomic_DNA"/>
</dbReference>
<evidence type="ECO:0000313" key="5">
    <source>
        <dbReference type="Proteomes" id="UP000473571"/>
    </source>
</evidence>
<dbReference type="AlphaFoldDB" id="A0A6L3N8X8"/>
<dbReference type="Proteomes" id="UP000473571">
    <property type="component" value="Unassembled WGS sequence"/>
</dbReference>
<dbReference type="Pfam" id="PF00294">
    <property type="entry name" value="PfkB"/>
    <property type="match status" value="1"/>
</dbReference>
<reference evidence="4 5" key="1">
    <citation type="submission" date="2019-09" db="EMBL/GenBank/DDBJ databases">
        <title>Draft genome sequences of 48 bacterial type strains from the CCUG.</title>
        <authorList>
            <person name="Tunovic T."/>
            <person name="Pineiro-Iglesias B."/>
            <person name="Unosson C."/>
            <person name="Inganas E."/>
            <person name="Ohlen M."/>
            <person name="Cardew S."/>
            <person name="Jensie-Markopoulos S."/>
            <person name="Salva-Serra F."/>
            <person name="Jaen-Luchoro D."/>
            <person name="Karlsson R."/>
            <person name="Svensson-Stadler L."/>
            <person name="Chun J."/>
            <person name="Moore E."/>
        </authorList>
    </citation>
    <scope>NUCLEOTIDE SEQUENCE [LARGE SCALE GENOMIC DNA]</scope>
    <source>
        <strain evidence="4 5">CCUG 65687</strain>
    </source>
</reference>
<dbReference type="PANTHER" id="PTHR10584:SF166">
    <property type="entry name" value="RIBOKINASE"/>
    <property type="match status" value="1"/>
</dbReference>
<evidence type="ECO:0000259" key="3">
    <source>
        <dbReference type="Pfam" id="PF00294"/>
    </source>
</evidence>
<dbReference type="Gene3D" id="3.40.1190.20">
    <property type="match status" value="1"/>
</dbReference>
<feature type="non-terminal residue" evidence="4">
    <location>
        <position position="1"/>
    </location>
</feature>
<dbReference type="PANTHER" id="PTHR10584">
    <property type="entry name" value="SUGAR KINASE"/>
    <property type="match status" value="1"/>
</dbReference>
<keyword evidence="2 4" id="KW-0418">Kinase</keyword>
<dbReference type="GO" id="GO:0016301">
    <property type="term" value="F:kinase activity"/>
    <property type="evidence" value="ECO:0007669"/>
    <property type="project" value="UniProtKB-KW"/>
</dbReference>
<dbReference type="PROSITE" id="PS00584">
    <property type="entry name" value="PFKB_KINASES_2"/>
    <property type="match status" value="1"/>
</dbReference>
<organism evidence="4 5">
    <name type="scientific">Burkholderia territorii</name>
    <dbReference type="NCBI Taxonomy" id="1503055"/>
    <lineage>
        <taxon>Bacteria</taxon>
        <taxon>Pseudomonadati</taxon>
        <taxon>Pseudomonadota</taxon>
        <taxon>Betaproteobacteria</taxon>
        <taxon>Burkholderiales</taxon>
        <taxon>Burkholderiaceae</taxon>
        <taxon>Burkholderia</taxon>
        <taxon>Burkholderia cepacia complex</taxon>
    </lineage>
</organism>
<dbReference type="GO" id="GO:0005829">
    <property type="term" value="C:cytosol"/>
    <property type="evidence" value="ECO:0007669"/>
    <property type="project" value="TreeGrafter"/>
</dbReference>
<protein>
    <submittedName>
        <fullName evidence="4">Ribokinase</fullName>
    </submittedName>
</protein>
<name>A0A6L3N8X8_9BURK</name>
<dbReference type="InterPro" id="IPR029056">
    <property type="entry name" value="Ribokinase-like"/>
</dbReference>
<dbReference type="RefSeq" id="WP_249043723.1">
    <property type="nucleotide sequence ID" value="NZ_VZOL01000806.1"/>
</dbReference>
<keyword evidence="1" id="KW-0808">Transferase</keyword>
<evidence type="ECO:0000256" key="1">
    <source>
        <dbReference type="ARBA" id="ARBA00022679"/>
    </source>
</evidence>
<feature type="domain" description="Carbohydrate kinase PfkB" evidence="3">
    <location>
        <begin position="5"/>
        <end position="89"/>
    </location>
</feature>
<dbReference type="SUPFAM" id="SSF53613">
    <property type="entry name" value="Ribokinase-like"/>
    <property type="match status" value="1"/>
</dbReference>
<dbReference type="InterPro" id="IPR002173">
    <property type="entry name" value="Carboh/pur_kinase_PfkB_CS"/>
</dbReference>
<evidence type="ECO:0000313" key="4">
    <source>
        <dbReference type="EMBL" id="KAB0648451.1"/>
    </source>
</evidence>
<accession>A0A6L3N8X8</accession>